<evidence type="ECO:0000313" key="1">
    <source>
        <dbReference type="EMBL" id="KAH9380309.1"/>
    </source>
</evidence>
<keyword evidence="2" id="KW-1185">Reference proteome</keyword>
<reference evidence="1 2" key="1">
    <citation type="journal article" date="2020" name="Cell">
        <title>Large-Scale Comparative Analyses of Tick Genomes Elucidate Their Genetic Diversity and Vector Capacities.</title>
        <authorList>
            <consortium name="Tick Genome and Microbiome Consortium (TIGMIC)"/>
            <person name="Jia N."/>
            <person name="Wang J."/>
            <person name="Shi W."/>
            <person name="Du L."/>
            <person name="Sun Y."/>
            <person name="Zhan W."/>
            <person name="Jiang J.F."/>
            <person name="Wang Q."/>
            <person name="Zhang B."/>
            <person name="Ji P."/>
            <person name="Bell-Sakyi L."/>
            <person name="Cui X.M."/>
            <person name="Yuan T.T."/>
            <person name="Jiang B.G."/>
            <person name="Yang W.F."/>
            <person name="Lam T.T."/>
            <person name="Chang Q.C."/>
            <person name="Ding S.J."/>
            <person name="Wang X.J."/>
            <person name="Zhu J.G."/>
            <person name="Ruan X.D."/>
            <person name="Zhao L."/>
            <person name="Wei J.T."/>
            <person name="Ye R.Z."/>
            <person name="Que T.C."/>
            <person name="Du C.H."/>
            <person name="Zhou Y.H."/>
            <person name="Cheng J.X."/>
            <person name="Dai P.F."/>
            <person name="Guo W.B."/>
            <person name="Han X.H."/>
            <person name="Huang E.J."/>
            <person name="Li L.F."/>
            <person name="Wei W."/>
            <person name="Gao Y.C."/>
            <person name="Liu J.Z."/>
            <person name="Shao H.Z."/>
            <person name="Wang X."/>
            <person name="Wang C.C."/>
            <person name="Yang T.C."/>
            <person name="Huo Q.B."/>
            <person name="Li W."/>
            <person name="Chen H.Y."/>
            <person name="Chen S.E."/>
            <person name="Zhou L.G."/>
            <person name="Ni X.B."/>
            <person name="Tian J.H."/>
            <person name="Sheng Y."/>
            <person name="Liu T."/>
            <person name="Pan Y.S."/>
            <person name="Xia L.Y."/>
            <person name="Li J."/>
            <person name="Zhao F."/>
            <person name="Cao W.C."/>
        </authorList>
    </citation>
    <scope>NUCLEOTIDE SEQUENCE [LARGE SCALE GENOMIC DNA]</scope>
    <source>
        <strain evidence="1">HaeL-2018</strain>
    </source>
</reference>
<comment type="caution">
    <text evidence="1">The sequence shown here is derived from an EMBL/GenBank/DDBJ whole genome shotgun (WGS) entry which is preliminary data.</text>
</comment>
<name>A0A9J6GXY5_HAELO</name>
<dbReference type="EMBL" id="JABSTR010000010">
    <property type="protein sequence ID" value="KAH9380309.1"/>
    <property type="molecule type" value="Genomic_DNA"/>
</dbReference>
<organism evidence="1 2">
    <name type="scientific">Haemaphysalis longicornis</name>
    <name type="common">Bush tick</name>
    <dbReference type="NCBI Taxonomy" id="44386"/>
    <lineage>
        <taxon>Eukaryota</taxon>
        <taxon>Metazoa</taxon>
        <taxon>Ecdysozoa</taxon>
        <taxon>Arthropoda</taxon>
        <taxon>Chelicerata</taxon>
        <taxon>Arachnida</taxon>
        <taxon>Acari</taxon>
        <taxon>Parasitiformes</taxon>
        <taxon>Ixodida</taxon>
        <taxon>Ixodoidea</taxon>
        <taxon>Ixodidae</taxon>
        <taxon>Haemaphysalinae</taxon>
        <taxon>Haemaphysalis</taxon>
    </lineage>
</organism>
<accession>A0A9J6GXY5</accession>
<dbReference type="Proteomes" id="UP000821853">
    <property type="component" value="Chromosome 8"/>
</dbReference>
<sequence length="133" mass="14995">MCSTSSSAVTRFPSGYVQSRVTWDQQIEECGENLGFQATEIPQQCVPYHIHVLDGKELFSPLMQHMFLKNLRGQLLSSEEFTLSEATVLDTNSRHRKSKLEHIKAVVDFDAERNLSSPCLIEGSCEQMATSQK</sequence>
<dbReference type="AlphaFoldDB" id="A0A9J6GXY5"/>
<gene>
    <name evidence="1" type="ORF">HPB48_021581</name>
</gene>
<proteinExistence type="predicted"/>
<dbReference type="VEuPathDB" id="VectorBase:HLOH_047332"/>
<evidence type="ECO:0000313" key="2">
    <source>
        <dbReference type="Proteomes" id="UP000821853"/>
    </source>
</evidence>
<protein>
    <submittedName>
        <fullName evidence="1">Uncharacterized protein</fullName>
    </submittedName>
</protein>